<dbReference type="PANTHER" id="PTHR37461">
    <property type="entry name" value="ANTI-SIGMA-K FACTOR RSKA"/>
    <property type="match status" value="1"/>
</dbReference>
<dbReference type="GO" id="GO:0016989">
    <property type="term" value="F:sigma factor antagonist activity"/>
    <property type="evidence" value="ECO:0007669"/>
    <property type="project" value="TreeGrafter"/>
</dbReference>
<organism evidence="11 12">
    <name type="scientific">Fictibacillus phosphorivorans</name>
    <dbReference type="NCBI Taxonomy" id="1221500"/>
    <lineage>
        <taxon>Bacteria</taxon>
        <taxon>Bacillati</taxon>
        <taxon>Bacillota</taxon>
        <taxon>Bacilli</taxon>
        <taxon>Bacillales</taxon>
        <taxon>Fictibacillaceae</taxon>
        <taxon>Fictibacillus</taxon>
    </lineage>
</organism>
<comment type="caution">
    <text evidence="11">The sequence shown here is derived from an EMBL/GenBank/DDBJ whole genome shotgun (WGS) entry which is preliminary data.</text>
</comment>
<keyword evidence="12" id="KW-1185">Reference proteome</keyword>
<keyword evidence="6 9" id="KW-0472">Membrane</keyword>
<protein>
    <recommendedName>
        <fullName evidence="8">Regulator of SigK</fullName>
    </recommendedName>
    <alternativeName>
        <fullName evidence="7">Sigma-K anti-sigma factor RskA</fullName>
    </alternativeName>
</protein>
<evidence type="ECO:0000256" key="9">
    <source>
        <dbReference type="SAM" id="Phobius"/>
    </source>
</evidence>
<proteinExistence type="predicted"/>
<evidence type="ECO:0000259" key="10">
    <source>
        <dbReference type="Pfam" id="PF10099"/>
    </source>
</evidence>
<keyword evidence="5 9" id="KW-1133">Transmembrane helix</keyword>
<evidence type="ECO:0000313" key="12">
    <source>
        <dbReference type="Proteomes" id="UP000076567"/>
    </source>
</evidence>
<evidence type="ECO:0000256" key="5">
    <source>
        <dbReference type="ARBA" id="ARBA00022989"/>
    </source>
</evidence>
<evidence type="ECO:0000256" key="3">
    <source>
        <dbReference type="ARBA" id="ARBA00022475"/>
    </source>
</evidence>
<dbReference type="InterPro" id="IPR051474">
    <property type="entry name" value="Anti-sigma-K/W_factor"/>
</dbReference>
<reference evidence="12" key="1">
    <citation type="submission" date="2016-01" db="EMBL/GenBank/DDBJ databases">
        <title>Draft genome of Chromobacterium sp. F49.</title>
        <authorList>
            <person name="Hong K.W."/>
        </authorList>
    </citation>
    <scope>NUCLEOTIDE SEQUENCE [LARGE SCALE GENOMIC DNA]</scope>
    <source>
        <strain evidence="12">P7IIIA</strain>
    </source>
</reference>
<evidence type="ECO:0000256" key="2">
    <source>
        <dbReference type="ARBA" id="ARBA00004236"/>
    </source>
</evidence>
<evidence type="ECO:0000313" key="11">
    <source>
        <dbReference type="EMBL" id="KZE63970.1"/>
    </source>
</evidence>
<evidence type="ECO:0000256" key="7">
    <source>
        <dbReference type="ARBA" id="ARBA00029829"/>
    </source>
</evidence>
<dbReference type="GO" id="GO:0005886">
    <property type="term" value="C:plasma membrane"/>
    <property type="evidence" value="ECO:0007669"/>
    <property type="project" value="UniProtKB-SubCell"/>
</dbReference>
<feature type="domain" description="Anti-sigma K factor RskA C-terminal" evidence="10">
    <location>
        <begin position="109"/>
        <end position="243"/>
    </location>
</feature>
<dbReference type="InterPro" id="IPR041916">
    <property type="entry name" value="Anti_sigma_zinc_sf"/>
</dbReference>
<dbReference type="GO" id="GO:0006417">
    <property type="term" value="P:regulation of translation"/>
    <property type="evidence" value="ECO:0007669"/>
    <property type="project" value="TreeGrafter"/>
</dbReference>
<comment type="subcellular location">
    <subcellularLocation>
        <location evidence="2">Cell membrane</location>
    </subcellularLocation>
    <subcellularLocation>
        <location evidence="1">Membrane</location>
        <topology evidence="1">Single-pass membrane protein</topology>
    </subcellularLocation>
</comment>
<evidence type="ECO:0000256" key="6">
    <source>
        <dbReference type="ARBA" id="ARBA00023136"/>
    </source>
</evidence>
<keyword evidence="4 9" id="KW-0812">Transmembrane</keyword>
<feature type="transmembrane region" description="Helical" evidence="9">
    <location>
        <begin position="105"/>
        <end position="126"/>
    </location>
</feature>
<evidence type="ECO:0000256" key="1">
    <source>
        <dbReference type="ARBA" id="ARBA00004167"/>
    </source>
</evidence>
<gene>
    <name evidence="11" type="ORF">AWM68_12730</name>
</gene>
<dbReference type="InterPro" id="IPR018764">
    <property type="entry name" value="RskA_C"/>
</dbReference>
<dbReference type="Proteomes" id="UP000076567">
    <property type="component" value="Unassembled WGS sequence"/>
</dbReference>
<dbReference type="Gene3D" id="1.10.10.1320">
    <property type="entry name" value="Anti-sigma factor, zinc-finger domain"/>
    <property type="match status" value="1"/>
</dbReference>
<name>A0A165MYX9_9BACL</name>
<evidence type="ECO:0000256" key="4">
    <source>
        <dbReference type="ARBA" id="ARBA00022692"/>
    </source>
</evidence>
<sequence length="250" mass="27944">MDKKMCDQLLDYYNGILSVEEKTAFESHLKECLACQEELAEWNELTEELPYLSDEIEPPAGMKDRILTNVFESGQPGEREEINRLAIPLDIDSVKSEKPKKKNGWLSGLLAAGLLLSLGTNAYLYVQNEKNEQVIEDQIGKTYKSVQLASENADSAGMASMIQENEKMNLVVQTHSMSQVKGKEVYQVWLIEGDKKYRAGTFIPDEKGNGAVVFPVTYPGEHKWDAVAISHEPTKDSKQPKGTIVMASNL</sequence>
<dbReference type="EMBL" id="LRFC01000038">
    <property type="protein sequence ID" value="KZE63970.1"/>
    <property type="molecule type" value="Genomic_DNA"/>
</dbReference>
<dbReference type="AlphaFoldDB" id="A0A165MYX9"/>
<accession>A0A165MYX9</accession>
<evidence type="ECO:0000256" key="8">
    <source>
        <dbReference type="ARBA" id="ARBA00030803"/>
    </source>
</evidence>
<dbReference type="Pfam" id="PF10099">
    <property type="entry name" value="RskA_C"/>
    <property type="match status" value="1"/>
</dbReference>
<dbReference type="RefSeq" id="WP_066244871.1">
    <property type="nucleotide sequence ID" value="NZ_LRFC01000038.1"/>
</dbReference>
<dbReference type="OrthoDB" id="150725at2"/>
<dbReference type="PANTHER" id="PTHR37461:SF1">
    <property type="entry name" value="ANTI-SIGMA-K FACTOR RSKA"/>
    <property type="match status" value="1"/>
</dbReference>
<keyword evidence="3" id="KW-1003">Cell membrane</keyword>